<sequence>MFASKYSNNEANLNTIKLLIKLGADINAHENNGDTALIIACKNAITGKSSIQAIKLLIDLGCDINALDNDGWNALMSMYITKSDDSSKNFIEITQLLLESGIKINQQSNGRNTILMFAANYIDLENIELVELLLKHNANVNLQNENEYTALMLAVENNQYEFARLLLENGADINIQNINGNTTLLIAIKNKLDYKMIKLLLDFHADSNIINNKGQNALLLCAKKNLDIKIMTLLIGRGCDYYHKDNSGGTLFSYLEPKYIPICLKVIEQISRSKGNMKLVLKHIPLVNSQFTLSPTSINAKITNLKWNFDKGNIDKIISINNFEILDYIVAQDLDNLRMKIDDLLKYSY</sequence>
<keyword evidence="2" id="KW-0040">ANK repeat</keyword>
<keyword evidence="4" id="KW-1185">Reference proteome</keyword>
<dbReference type="SMART" id="SM00248">
    <property type="entry name" value="ANK"/>
    <property type="match status" value="7"/>
</dbReference>
<proteinExistence type="predicted"/>
<evidence type="ECO:0000313" key="4">
    <source>
        <dbReference type="Proteomes" id="UP000289600"/>
    </source>
</evidence>
<protein>
    <submittedName>
        <fullName evidence="3">Ankyrin repeat protein</fullName>
    </submittedName>
</protein>
<dbReference type="Pfam" id="PF00023">
    <property type="entry name" value="Ank"/>
    <property type="match status" value="1"/>
</dbReference>
<reference evidence="4" key="1">
    <citation type="submission" date="2018-01" db="EMBL/GenBank/DDBJ databases">
        <title>Testimony of 'menage a trois' revealed by the proteome of Megavirus virophage.</title>
        <authorList>
            <person name="Jeudy S."/>
            <person name="Bertaux L."/>
            <person name="Alempic J.-M."/>
            <person name="Lartigue A."/>
            <person name="Legendre M."/>
            <person name="Philippe N."/>
            <person name="Beucher L."/>
            <person name="Biondi E."/>
            <person name="Juul S."/>
            <person name="Turner D."/>
            <person name="Coute Y."/>
            <person name="Claverie J.-M."/>
            <person name="Abergel C."/>
        </authorList>
    </citation>
    <scope>NUCLEOTIDE SEQUENCE [LARGE SCALE GENOMIC DNA]</scope>
</reference>
<dbReference type="Pfam" id="PF12796">
    <property type="entry name" value="Ank_2"/>
    <property type="match status" value="1"/>
</dbReference>
<name>A0A2P1EKX5_9VIRU</name>
<accession>A0A2P1EKX5</accession>
<dbReference type="Proteomes" id="UP000289600">
    <property type="component" value="Segment"/>
</dbReference>
<dbReference type="InterPro" id="IPR002110">
    <property type="entry name" value="Ankyrin_rpt"/>
</dbReference>
<dbReference type="PROSITE" id="PS50297">
    <property type="entry name" value="ANK_REP_REGION"/>
    <property type="match status" value="1"/>
</dbReference>
<evidence type="ECO:0000313" key="3">
    <source>
        <dbReference type="EMBL" id="AVL94517.1"/>
    </source>
</evidence>
<keyword evidence="1" id="KW-0677">Repeat</keyword>
<dbReference type="PANTHER" id="PTHR24178">
    <property type="entry name" value="MOLTING PROTEIN MLT-4"/>
    <property type="match status" value="1"/>
</dbReference>
<dbReference type="EMBL" id="MG807320">
    <property type="protein sequence ID" value="AVL94517.1"/>
    <property type="molecule type" value="Genomic_DNA"/>
</dbReference>
<evidence type="ECO:0000256" key="1">
    <source>
        <dbReference type="ARBA" id="ARBA00022737"/>
    </source>
</evidence>
<evidence type="ECO:0000256" key="2">
    <source>
        <dbReference type="ARBA" id="ARBA00023043"/>
    </source>
</evidence>
<dbReference type="PROSITE" id="PS50088">
    <property type="entry name" value="ANK_REPEAT"/>
    <property type="match status" value="5"/>
</dbReference>
<dbReference type="SUPFAM" id="SSF48403">
    <property type="entry name" value="Ankyrin repeat"/>
    <property type="match status" value="2"/>
</dbReference>
<organism evidence="3 4">
    <name type="scientific">Moumouvirus australiensis</name>
    <dbReference type="NCBI Taxonomy" id="2109587"/>
    <lineage>
        <taxon>Viruses</taxon>
        <taxon>Varidnaviria</taxon>
        <taxon>Bamfordvirae</taxon>
        <taxon>Nucleocytoviricota</taxon>
        <taxon>Megaviricetes</taxon>
        <taxon>Imitervirales</taxon>
        <taxon>Mimiviridae</taxon>
        <taxon>Megamimivirinae</taxon>
        <taxon>Moumouvirus</taxon>
        <taxon>Moumouvirus australiense</taxon>
    </lineage>
</organism>
<dbReference type="Gene3D" id="1.25.40.20">
    <property type="entry name" value="Ankyrin repeat-containing domain"/>
    <property type="match status" value="3"/>
</dbReference>
<gene>
    <name evidence="3" type="ORF">mc_131</name>
</gene>
<dbReference type="InterPro" id="IPR036770">
    <property type="entry name" value="Ankyrin_rpt-contain_sf"/>
</dbReference>